<reference evidence="1 2" key="1">
    <citation type="journal article" date="2012" name="Int. J. Syst. Evol. Microbiol.">
        <title>Vibrio caribbeanicus sp. nov., isolated from the marine sponge Scleritoderma cyanea.</title>
        <authorList>
            <person name="Hoffmann M."/>
            <person name="Monday S.R."/>
            <person name="Allard M.W."/>
            <person name="Strain E.A."/>
            <person name="Whittaker P."/>
            <person name="Naum M."/>
            <person name="McCarthy P.J."/>
            <person name="Lopez J.V."/>
            <person name="Fischer M."/>
            <person name="Brown E.W."/>
        </authorList>
    </citation>
    <scope>NUCLEOTIDE SEQUENCE [LARGE SCALE GENOMIC DNA]</scope>
    <source>
        <strain evidence="1 2">ATCC 700023</strain>
    </source>
</reference>
<name>F9S1P4_9VIBR</name>
<dbReference type="AlphaFoldDB" id="F9S1P4"/>
<evidence type="ECO:0000313" key="2">
    <source>
        <dbReference type="Proteomes" id="UP000004605"/>
    </source>
</evidence>
<gene>
    <name evidence="1" type="ORF">VII00023_22331</name>
</gene>
<dbReference type="EMBL" id="AFWF01000109">
    <property type="protein sequence ID" value="EGU41568.1"/>
    <property type="molecule type" value="Genomic_DNA"/>
</dbReference>
<organism evidence="1 2">
    <name type="scientific">Vibrio ichthyoenteri ATCC 700023</name>
    <dbReference type="NCBI Taxonomy" id="870968"/>
    <lineage>
        <taxon>Bacteria</taxon>
        <taxon>Pseudomonadati</taxon>
        <taxon>Pseudomonadota</taxon>
        <taxon>Gammaproteobacteria</taxon>
        <taxon>Vibrionales</taxon>
        <taxon>Vibrionaceae</taxon>
        <taxon>Vibrio</taxon>
    </lineage>
</organism>
<sequence>MALGGACLTRSCMVSFVYPEINAAGSESDRSTAFVVTPGPLRQHLLPVEGHRG</sequence>
<accession>F9S1P4</accession>
<evidence type="ECO:0000313" key="1">
    <source>
        <dbReference type="EMBL" id="EGU41568.1"/>
    </source>
</evidence>
<proteinExistence type="predicted"/>
<keyword evidence="2" id="KW-1185">Reference proteome</keyword>
<dbReference type="Proteomes" id="UP000004605">
    <property type="component" value="Unassembled WGS sequence"/>
</dbReference>
<protein>
    <submittedName>
        <fullName evidence="1">Uncharacterized protein</fullName>
    </submittedName>
</protein>
<comment type="caution">
    <text evidence="1">The sequence shown here is derived from an EMBL/GenBank/DDBJ whole genome shotgun (WGS) entry which is preliminary data.</text>
</comment>